<reference evidence="2" key="1">
    <citation type="submission" date="2017-10" db="EMBL/GenBank/DDBJ databases">
        <title>Rapid genome shrinkage in a self-fertile nematode reveals novel sperm competition proteins.</title>
        <authorList>
            <person name="Yin D."/>
            <person name="Schwarz E.M."/>
            <person name="Thomas C.G."/>
            <person name="Felde R.L."/>
            <person name="Korf I.F."/>
            <person name="Cutter A.D."/>
            <person name="Schartner C.M."/>
            <person name="Ralston E.J."/>
            <person name="Meyer B.J."/>
            <person name="Haag E.S."/>
        </authorList>
    </citation>
    <scope>NUCLEOTIDE SEQUENCE [LARGE SCALE GENOMIC DNA]</scope>
    <source>
        <strain evidence="2">JU1422</strain>
    </source>
</reference>
<dbReference type="Proteomes" id="UP000230233">
    <property type="component" value="Chromosome III"/>
</dbReference>
<dbReference type="EMBL" id="PDUG01000003">
    <property type="protein sequence ID" value="PIC41749.1"/>
    <property type="molecule type" value="Genomic_DNA"/>
</dbReference>
<dbReference type="AlphaFoldDB" id="A0A2G5UQG2"/>
<name>A0A2G5UQG2_9PELO</name>
<sequence>MTTAPMAAICMQECPWQAVEINLGQFDLYGMITCCDTMLNQVLTSVQNVIALRGRVSYNQLKFSFQYRAVPNQGTATTQTCVTI</sequence>
<organism evidence="1 2">
    <name type="scientific">Caenorhabditis nigoni</name>
    <dbReference type="NCBI Taxonomy" id="1611254"/>
    <lineage>
        <taxon>Eukaryota</taxon>
        <taxon>Metazoa</taxon>
        <taxon>Ecdysozoa</taxon>
        <taxon>Nematoda</taxon>
        <taxon>Chromadorea</taxon>
        <taxon>Rhabditida</taxon>
        <taxon>Rhabditina</taxon>
        <taxon>Rhabditomorpha</taxon>
        <taxon>Rhabditoidea</taxon>
        <taxon>Rhabditidae</taxon>
        <taxon>Peloderinae</taxon>
        <taxon>Caenorhabditis</taxon>
    </lineage>
</organism>
<evidence type="ECO:0000313" key="1">
    <source>
        <dbReference type="EMBL" id="PIC41749.1"/>
    </source>
</evidence>
<gene>
    <name evidence="1" type="primary">Cni-nas-28</name>
    <name evidence="1" type="synonym">Cnig_chr_III.g9052</name>
    <name evidence="1" type="ORF">B9Z55_009052</name>
</gene>
<protein>
    <submittedName>
        <fullName evidence="1">Uncharacterized protein</fullName>
    </submittedName>
</protein>
<proteinExistence type="predicted"/>
<comment type="caution">
    <text evidence="1">The sequence shown here is derived from an EMBL/GenBank/DDBJ whole genome shotgun (WGS) entry which is preliminary data.</text>
</comment>
<accession>A0A2G5UQG2</accession>
<dbReference type="OrthoDB" id="5866228at2759"/>
<evidence type="ECO:0000313" key="2">
    <source>
        <dbReference type="Proteomes" id="UP000230233"/>
    </source>
</evidence>
<keyword evidence="2" id="KW-1185">Reference proteome</keyword>